<evidence type="ECO:0000259" key="2">
    <source>
        <dbReference type="Pfam" id="PF20167"/>
    </source>
</evidence>
<dbReference type="EnsemblPlants" id="PGSC0003DMT400092946">
    <property type="protein sequence ID" value="PGSC0003DMT400092946"/>
    <property type="gene ID" value="PGSC0003DMG400042517"/>
</dbReference>
<dbReference type="Gramene" id="PGSC0003DMT400092946">
    <property type="protein sequence ID" value="PGSC0003DMT400092946"/>
    <property type="gene ID" value="PGSC0003DMG400042517"/>
</dbReference>
<accession>M1DQX3</accession>
<dbReference type="HOGENOM" id="CLU_028647_1_1_1"/>
<dbReference type="Pfam" id="PF20167">
    <property type="entry name" value="Transposase_32"/>
    <property type="match status" value="1"/>
</dbReference>
<proteinExistence type="predicted"/>
<name>M1DQX3_SOLTU</name>
<sequence length="210" mass="23865">MDISETTIHQFPYDPTRTWALNTIEFDYRLDIVRSDEFQWRESRVGQHPDLRDQESHTEFCGQVLLAISAELVSPTQPYNVLRWDCAVIFVALVSGFEIDFAHMLIAETHERGFKASTNYPFSCLIFQLFKDFGVPVWHYDRLIQSTKILDIGLIWDEANVAAPRREPHVDIPPLGADLVADVEQMPDPTPPATTDDSPASLSLCRQSGS</sequence>
<dbReference type="Proteomes" id="UP000011115">
    <property type="component" value="Unassembled WGS sequence"/>
</dbReference>
<keyword evidence="4" id="KW-1185">Reference proteome</keyword>
<feature type="region of interest" description="Disordered" evidence="1">
    <location>
        <begin position="183"/>
        <end position="210"/>
    </location>
</feature>
<evidence type="ECO:0000313" key="3">
    <source>
        <dbReference type="EnsemblPlants" id="PGSC0003DMT400092946"/>
    </source>
</evidence>
<evidence type="ECO:0000256" key="1">
    <source>
        <dbReference type="SAM" id="MobiDB-lite"/>
    </source>
</evidence>
<dbReference type="InterPro" id="IPR046796">
    <property type="entry name" value="Transposase_32_dom"/>
</dbReference>
<organism evidence="3 4">
    <name type="scientific">Solanum tuberosum</name>
    <name type="common">Potato</name>
    <dbReference type="NCBI Taxonomy" id="4113"/>
    <lineage>
        <taxon>Eukaryota</taxon>
        <taxon>Viridiplantae</taxon>
        <taxon>Streptophyta</taxon>
        <taxon>Embryophyta</taxon>
        <taxon>Tracheophyta</taxon>
        <taxon>Spermatophyta</taxon>
        <taxon>Magnoliopsida</taxon>
        <taxon>eudicotyledons</taxon>
        <taxon>Gunneridae</taxon>
        <taxon>Pentapetalae</taxon>
        <taxon>asterids</taxon>
        <taxon>lamiids</taxon>
        <taxon>Solanales</taxon>
        <taxon>Solanaceae</taxon>
        <taxon>Solanoideae</taxon>
        <taxon>Solaneae</taxon>
        <taxon>Solanum</taxon>
    </lineage>
</organism>
<evidence type="ECO:0000313" key="4">
    <source>
        <dbReference type="Proteomes" id="UP000011115"/>
    </source>
</evidence>
<dbReference type="InParanoid" id="M1DQX3"/>
<reference evidence="3" key="2">
    <citation type="submission" date="2015-06" db="UniProtKB">
        <authorList>
            <consortium name="EnsemblPlants"/>
        </authorList>
    </citation>
    <scope>IDENTIFICATION</scope>
    <source>
        <strain evidence="3">DM1-3 516 R44</strain>
    </source>
</reference>
<feature type="domain" description="Putative plant transposon protein" evidence="2">
    <location>
        <begin position="2"/>
        <end position="136"/>
    </location>
</feature>
<reference evidence="4" key="1">
    <citation type="journal article" date="2011" name="Nature">
        <title>Genome sequence and analysis of the tuber crop potato.</title>
        <authorList>
            <consortium name="The Potato Genome Sequencing Consortium"/>
        </authorList>
    </citation>
    <scope>NUCLEOTIDE SEQUENCE [LARGE SCALE GENOMIC DNA]</scope>
    <source>
        <strain evidence="4">cv. DM1-3 516 R44</strain>
    </source>
</reference>
<dbReference type="PaxDb" id="4113-PGSC0003DMT400092946"/>
<dbReference type="AlphaFoldDB" id="M1DQX3"/>
<protein>
    <recommendedName>
        <fullName evidence="2">Putative plant transposon protein domain-containing protein</fullName>
    </recommendedName>
</protein>